<organism evidence="1 2">
    <name type="scientific">Lithospermum erythrorhizon</name>
    <name type="common">Purple gromwell</name>
    <name type="synonym">Lithospermum officinale var. erythrorhizon</name>
    <dbReference type="NCBI Taxonomy" id="34254"/>
    <lineage>
        <taxon>Eukaryota</taxon>
        <taxon>Viridiplantae</taxon>
        <taxon>Streptophyta</taxon>
        <taxon>Embryophyta</taxon>
        <taxon>Tracheophyta</taxon>
        <taxon>Spermatophyta</taxon>
        <taxon>Magnoliopsida</taxon>
        <taxon>eudicotyledons</taxon>
        <taxon>Gunneridae</taxon>
        <taxon>Pentapetalae</taxon>
        <taxon>asterids</taxon>
        <taxon>lamiids</taxon>
        <taxon>Boraginales</taxon>
        <taxon>Boraginaceae</taxon>
        <taxon>Boraginoideae</taxon>
        <taxon>Lithospermeae</taxon>
        <taxon>Lithospermum</taxon>
    </lineage>
</organism>
<accession>A0AAV3RC56</accession>
<comment type="caution">
    <text evidence="1">The sequence shown here is derived from an EMBL/GenBank/DDBJ whole genome shotgun (WGS) entry which is preliminary data.</text>
</comment>
<gene>
    <name evidence="1" type="ORF">LIER_26916</name>
</gene>
<keyword evidence="2" id="KW-1185">Reference proteome</keyword>
<evidence type="ECO:0000313" key="1">
    <source>
        <dbReference type="EMBL" id="GAA0173261.1"/>
    </source>
</evidence>
<dbReference type="EMBL" id="BAABME010008518">
    <property type="protein sequence ID" value="GAA0173261.1"/>
    <property type="molecule type" value="Genomic_DNA"/>
</dbReference>
<name>A0AAV3RC56_LITER</name>
<protein>
    <submittedName>
        <fullName evidence="1">Uncharacterized protein</fullName>
    </submittedName>
</protein>
<reference evidence="1 2" key="1">
    <citation type="submission" date="2024-01" db="EMBL/GenBank/DDBJ databases">
        <title>The complete chloroplast genome sequence of Lithospermum erythrorhizon: insights into the phylogenetic relationship among Boraginaceae species and the maternal lineages of purple gromwells.</title>
        <authorList>
            <person name="Okada T."/>
            <person name="Watanabe K."/>
        </authorList>
    </citation>
    <scope>NUCLEOTIDE SEQUENCE [LARGE SCALE GENOMIC DNA]</scope>
</reference>
<dbReference type="AlphaFoldDB" id="A0AAV3RC56"/>
<evidence type="ECO:0000313" key="2">
    <source>
        <dbReference type="Proteomes" id="UP001454036"/>
    </source>
</evidence>
<sequence length="121" mass="12991">MACKAVRMGHPISKLHDESSRSTTVNCALIVDTLVLLPTIKSSMTAPKACILCLVNPVNSMWSGCIKLRGSRSLSKVLRYKISAELPVSMSILFTMKFAMIGAITTGSSWGNSIPTTSLSE</sequence>
<proteinExistence type="predicted"/>
<dbReference type="Proteomes" id="UP001454036">
    <property type="component" value="Unassembled WGS sequence"/>
</dbReference>